<evidence type="ECO:0000313" key="3">
    <source>
        <dbReference type="EMBL" id="CAD8407327.1"/>
    </source>
</evidence>
<dbReference type="PANTHER" id="PTHR12499:SF0">
    <property type="entry name" value="OPTIC ATROPHY 3 PROTEIN"/>
    <property type="match status" value="1"/>
</dbReference>
<dbReference type="InterPro" id="IPR010754">
    <property type="entry name" value="OPA3-like"/>
</dbReference>
<dbReference type="EMBL" id="HBEL01007187">
    <property type="protein sequence ID" value="CAD8407328.1"/>
    <property type="molecule type" value="Transcribed_RNA"/>
</dbReference>
<evidence type="ECO:0000313" key="4">
    <source>
        <dbReference type="EMBL" id="CAD8407328.1"/>
    </source>
</evidence>
<organism evidence="3">
    <name type="scientific">Proboscia inermis</name>
    <dbReference type="NCBI Taxonomy" id="420281"/>
    <lineage>
        <taxon>Eukaryota</taxon>
        <taxon>Sar</taxon>
        <taxon>Stramenopiles</taxon>
        <taxon>Ochrophyta</taxon>
        <taxon>Bacillariophyta</taxon>
        <taxon>Coscinodiscophyceae</taxon>
        <taxon>Rhizosoleniophycidae</taxon>
        <taxon>Rhizosoleniales</taxon>
        <taxon>Rhizosoleniaceae</taxon>
        <taxon>Proboscia</taxon>
    </lineage>
</organism>
<proteinExistence type="inferred from homology"/>
<keyword evidence="2" id="KW-0175">Coiled coil</keyword>
<dbReference type="AlphaFoldDB" id="A0A6T8GBK2"/>
<protein>
    <submittedName>
        <fullName evidence="3">Uncharacterized protein</fullName>
    </submittedName>
</protein>
<dbReference type="Pfam" id="PF07047">
    <property type="entry name" value="OPA3"/>
    <property type="match status" value="1"/>
</dbReference>
<dbReference type="EMBL" id="HBEL01007186">
    <property type="protein sequence ID" value="CAD8407327.1"/>
    <property type="molecule type" value="Transcribed_RNA"/>
</dbReference>
<name>A0A6T8GBK2_9STRA</name>
<reference evidence="3" key="1">
    <citation type="submission" date="2021-01" db="EMBL/GenBank/DDBJ databases">
        <authorList>
            <person name="Corre E."/>
            <person name="Pelletier E."/>
            <person name="Niang G."/>
            <person name="Scheremetjew M."/>
            <person name="Finn R."/>
            <person name="Kale V."/>
            <person name="Holt S."/>
            <person name="Cochrane G."/>
            <person name="Meng A."/>
            <person name="Brown T."/>
            <person name="Cohen L."/>
        </authorList>
    </citation>
    <scope>NUCLEOTIDE SEQUENCE</scope>
    <source>
        <strain evidence="3">CCAP1064/1</strain>
    </source>
</reference>
<dbReference type="GO" id="GO:0019216">
    <property type="term" value="P:regulation of lipid metabolic process"/>
    <property type="evidence" value="ECO:0007669"/>
    <property type="project" value="TreeGrafter"/>
</dbReference>
<dbReference type="GO" id="GO:0005739">
    <property type="term" value="C:mitochondrion"/>
    <property type="evidence" value="ECO:0007669"/>
    <property type="project" value="TreeGrafter"/>
</dbReference>
<dbReference type="PANTHER" id="PTHR12499">
    <property type="entry name" value="OPTIC ATROPHY 3 PROTEIN OPA3"/>
    <property type="match status" value="1"/>
</dbReference>
<comment type="similarity">
    <text evidence="1">Belongs to the OPA3 family.</text>
</comment>
<accession>A0A6T8GBK2</accession>
<evidence type="ECO:0000256" key="1">
    <source>
        <dbReference type="ARBA" id="ARBA00007584"/>
    </source>
</evidence>
<evidence type="ECO:0000256" key="2">
    <source>
        <dbReference type="ARBA" id="ARBA00023054"/>
    </source>
</evidence>
<sequence>MAKPLAKRIKHDFSRYPSTQHIIVGIGQVSHQVTSRLKIMSAGYKVRSIKALEDEKALTVGADFLGESILFLVGGSIVVYEYNAGKEKERRKQEKIKLLAEEDERKFRMVIDGINLRLQKLENSVRNSHDQVRKQNKSQLIKAETETPKFSWIWPF</sequence>
<gene>
    <name evidence="3" type="ORF">PINE0816_LOCUS3444</name>
    <name evidence="4" type="ORF">PINE0816_LOCUS3445</name>
</gene>